<protein>
    <submittedName>
        <fullName evidence="1">Uncharacterized protein</fullName>
    </submittedName>
</protein>
<dbReference type="AlphaFoldDB" id="A0A1F5IR57"/>
<evidence type="ECO:0000313" key="2">
    <source>
        <dbReference type="Proteomes" id="UP000176336"/>
    </source>
</evidence>
<comment type="caution">
    <text evidence="1">The sequence shown here is derived from an EMBL/GenBank/DDBJ whole genome shotgun (WGS) entry which is preliminary data.</text>
</comment>
<reference evidence="1 2" key="1">
    <citation type="journal article" date="2016" name="Nat. Commun.">
        <title>Thousands of microbial genomes shed light on interconnected biogeochemical processes in an aquifer system.</title>
        <authorList>
            <person name="Anantharaman K."/>
            <person name="Brown C.T."/>
            <person name="Hug L.A."/>
            <person name="Sharon I."/>
            <person name="Castelle C.J."/>
            <person name="Probst A.J."/>
            <person name="Thomas B.C."/>
            <person name="Singh A."/>
            <person name="Wilkins M.J."/>
            <person name="Karaoz U."/>
            <person name="Brodie E.L."/>
            <person name="Williams K.H."/>
            <person name="Hubbard S.S."/>
            <person name="Banfield J.F."/>
        </authorList>
    </citation>
    <scope>NUCLEOTIDE SEQUENCE [LARGE SCALE GENOMIC DNA]</scope>
</reference>
<gene>
    <name evidence="1" type="ORF">A2871_02595</name>
</gene>
<evidence type="ECO:0000313" key="1">
    <source>
        <dbReference type="EMBL" id="OGE18854.1"/>
    </source>
</evidence>
<organism evidence="1 2">
    <name type="scientific">Candidatus Daviesbacteria bacterium RIFCSPHIGHO2_01_FULL_41_23</name>
    <dbReference type="NCBI Taxonomy" id="1797764"/>
    <lineage>
        <taxon>Bacteria</taxon>
        <taxon>Candidatus Daviesiibacteriota</taxon>
    </lineage>
</organism>
<sequence length="80" mass="9403">MLEIAEPIDVRVLFKKNIVAPYSFSWRGREIKIDKINLMHTSKNGAALFYHFSVSSEGNFYRLRFDTNKMGWMLEAVEED</sequence>
<dbReference type="EMBL" id="MFCR01000008">
    <property type="protein sequence ID" value="OGE18854.1"/>
    <property type="molecule type" value="Genomic_DNA"/>
</dbReference>
<accession>A0A1F5IR57</accession>
<name>A0A1F5IR57_9BACT</name>
<proteinExistence type="predicted"/>
<dbReference type="Proteomes" id="UP000176336">
    <property type="component" value="Unassembled WGS sequence"/>
</dbReference>